<evidence type="ECO:0000313" key="2">
    <source>
        <dbReference type="Proteomes" id="UP001165122"/>
    </source>
</evidence>
<organism evidence="1 2">
    <name type="scientific">Triparma laevis f. longispina</name>
    <dbReference type="NCBI Taxonomy" id="1714387"/>
    <lineage>
        <taxon>Eukaryota</taxon>
        <taxon>Sar</taxon>
        <taxon>Stramenopiles</taxon>
        <taxon>Ochrophyta</taxon>
        <taxon>Bolidophyceae</taxon>
        <taxon>Parmales</taxon>
        <taxon>Triparmaceae</taxon>
        <taxon>Triparma</taxon>
    </lineage>
</organism>
<accession>A0A9W7KWR3</accession>
<comment type="caution">
    <text evidence="1">The sequence shown here is derived from an EMBL/GenBank/DDBJ whole genome shotgun (WGS) entry which is preliminary data.</text>
</comment>
<gene>
    <name evidence="1" type="ORF">TrLO_g4816</name>
</gene>
<proteinExistence type="predicted"/>
<dbReference type="Proteomes" id="UP001165122">
    <property type="component" value="Unassembled WGS sequence"/>
</dbReference>
<dbReference type="OrthoDB" id="10482804at2759"/>
<protein>
    <submittedName>
        <fullName evidence="1">Uncharacterized protein</fullName>
    </submittedName>
</protein>
<evidence type="ECO:0000313" key="1">
    <source>
        <dbReference type="EMBL" id="GMI14314.1"/>
    </source>
</evidence>
<dbReference type="AlphaFoldDB" id="A0A9W7KWR3"/>
<sequence>MSSRELIKILKSQPDSANLKNANLKRIADLANSPAWVETATSPANLSSTIHLMYLLTKSGHTQNPLLNHLNSHSQTFLLRKHASTHDISQLLTVIRLKRRNLNRITSSIPLKFFRTAQLSQLTNAFHCLTLNHFKLNGIKTASKDHLLRYLTSSSPHLLHLLSTTPPSPELTHQLSTLLWSFEKITSGKSTHERRFLLNPFIDLIPEKIKGNYKNVRDFRMICLGVSKVSPFRVDVMGSWGDDWGRIIEQGDIRDLKDIIYSSQKFNSIPRLLLLQIDSSSPQLITTNRGNDICIIFWSLSKLGYFSSPLAMEIDNNELWRNVDSRGILNLLEVFIEWDERCVGLGEFVNHSFKLFRGDVNNLSRVAECMADMKQSLRNWTRHLHDTEVLRELMSCEDVSDLALFIVSMERLGENMEHLKGLLGEEELLGLQGECERLREEADRKGGAVKRDNGMFNGWL</sequence>
<reference evidence="2" key="1">
    <citation type="journal article" date="2023" name="Commun. Biol.">
        <title>Genome analysis of Parmales, the sister group of diatoms, reveals the evolutionary specialization of diatoms from phago-mixotrophs to photoautotrophs.</title>
        <authorList>
            <person name="Ban H."/>
            <person name="Sato S."/>
            <person name="Yoshikawa S."/>
            <person name="Yamada K."/>
            <person name="Nakamura Y."/>
            <person name="Ichinomiya M."/>
            <person name="Sato N."/>
            <person name="Blanc-Mathieu R."/>
            <person name="Endo H."/>
            <person name="Kuwata A."/>
            <person name="Ogata H."/>
        </authorList>
    </citation>
    <scope>NUCLEOTIDE SEQUENCE [LARGE SCALE GENOMIC DNA]</scope>
    <source>
        <strain evidence="2">NIES 3700</strain>
    </source>
</reference>
<name>A0A9W7KWR3_9STRA</name>
<keyword evidence="2" id="KW-1185">Reference proteome</keyword>
<dbReference type="EMBL" id="BRXW01000210">
    <property type="protein sequence ID" value="GMI14314.1"/>
    <property type="molecule type" value="Genomic_DNA"/>
</dbReference>